<dbReference type="AlphaFoldDB" id="A0AAD5RMS8"/>
<feature type="compositionally biased region" description="Polar residues" evidence="1">
    <location>
        <begin position="82"/>
        <end position="95"/>
    </location>
</feature>
<name>A0AAD5RMS8_9PEZI</name>
<organism evidence="2 3">
    <name type="scientific">Zalerion maritima</name>
    <dbReference type="NCBI Taxonomy" id="339359"/>
    <lineage>
        <taxon>Eukaryota</taxon>
        <taxon>Fungi</taxon>
        <taxon>Dikarya</taxon>
        <taxon>Ascomycota</taxon>
        <taxon>Pezizomycotina</taxon>
        <taxon>Sordariomycetes</taxon>
        <taxon>Lulworthiomycetidae</taxon>
        <taxon>Lulworthiales</taxon>
        <taxon>Lulworthiaceae</taxon>
        <taxon>Zalerion</taxon>
    </lineage>
</organism>
<gene>
    <name evidence="2" type="ORF">MKZ38_004371</name>
</gene>
<accession>A0AAD5RMS8</accession>
<protein>
    <submittedName>
        <fullName evidence="2">Uncharacterized protein</fullName>
    </submittedName>
</protein>
<sequence>MSFPFIQVEDKTSLVDVMAKGRGLVSVSATHGLLRKDLEAEISAPFRLSKRSHLRFTRPKMAQRRLDKVPPRKERRGGTGGISQNRIALTNTQQA</sequence>
<evidence type="ECO:0000313" key="2">
    <source>
        <dbReference type="EMBL" id="KAJ2897809.1"/>
    </source>
</evidence>
<evidence type="ECO:0000313" key="3">
    <source>
        <dbReference type="Proteomes" id="UP001201980"/>
    </source>
</evidence>
<reference evidence="2" key="1">
    <citation type="submission" date="2022-07" db="EMBL/GenBank/DDBJ databases">
        <title>Draft genome sequence of Zalerion maritima ATCC 34329, a (micro)plastics degrading marine fungus.</title>
        <authorList>
            <person name="Paco A."/>
            <person name="Goncalves M.F.M."/>
            <person name="Rocha-Santos T.A.P."/>
            <person name="Alves A."/>
        </authorList>
    </citation>
    <scope>NUCLEOTIDE SEQUENCE</scope>
    <source>
        <strain evidence="2">ATCC 34329</strain>
    </source>
</reference>
<feature type="region of interest" description="Disordered" evidence="1">
    <location>
        <begin position="63"/>
        <end position="95"/>
    </location>
</feature>
<evidence type="ECO:0000256" key="1">
    <source>
        <dbReference type="SAM" id="MobiDB-lite"/>
    </source>
</evidence>
<keyword evidence="3" id="KW-1185">Reference proteome</keyword>
<proteinExistence type="predicted"/>
<dbReference type="EMBL" id="JAKWBI020000256">
    <property type="protein sequence ID" value="KAJ2897809.1"/>
    <property type="molecule type" value="Genomic_DNA"/>
</dbReference>
<dbReference type="Proteomes" id="UP001201980">
    <property type="component" value="Unassembled WGS sequence"/>
</dbReference>
<comment type="caution">
    <text evidence="2">The sequence shown here is derived from an EMBL/GenBank/DDBJ whole genome shotgun (WGS) entry which is preliminary data.</text>
</comment>